<dbReference type="Proteomes" id="UP000822688">
    <property type="component" value="Chromosome V"/>
</dbReference>
<dbReference type="EMBL" id="CM026426">
    <property type="protein sequence ID" value="KAG0574553.1"/>
    <property type="molecule type" value="Genomic_DNA"/>
</dbReference>
<organism evidence="1 2">
    <name type="scientific">Ceratodon purpureus</name>
    <name type="common">Fire moss</name>
    <name type="synonym">Dicranum purpureum</name>
    <dbReference type="NCBI Taxonomy" id="3225"/>
    <lineage>
        <taxon>Eukaryota</taxon>
        <taxon>Viridiplantae</taxon>
        <taxon>Streptophyta</taxon>
        <taxon>Embryophyta</taxon>
        <taxon>Bryophyta</taxon>
        <taxon>Bryophytina</taxon>
        <taxon>Bryopsida</taxon>
        <taxon>Dicranidae</taxon>
        <taxon>Pseudoditrichales</taxon>
        <taxon>Ditrichaceae</taxon>
        <taxon>Ceratodon</taxon>
    </lineage>
</organism>
<keyword evidence="2" id="KW-1185">Reference proteome</keyword>
<gene>
    <name evidence="1" type="ORF">KC19_VG270900</name>
</gene>
<proteinExistence type="predicted"/>
<sequence length="111" mass="13209">MKTFQYYISCDNVIKHLRTPHNFTIRLWHPLFRANIRSSRYDPHAILWLPITKSDLLHLQVHAMIRSRSCNPFEKNLCIEVDPEHGKATEFPRLKLGTRQPENEKCLIVHH</sequence>
<comment type="caution">
    <text evidence="1">The sequence shown here is derived from an EMBL/GenBank/DDBJ whole genome shotgun (WGS) entry which is preliminary data.</text>
</comment>
<evidence type="ECO:0000313" key="2">
    <source>
        <dbReference type="Proteomes" id="UP000822688"/>
    </source>
</evidence>
<name>A0A8T0HVL4_CERPU</name>
<protein>
    <submittedName>
        <fullName evidence="1">Uncharacterized protein</fullName>
    </submittedName>
</protein>
<dbReference type="AlphaFoldDB" id="A0A8T0HVL4"/>
<evidence type="ECO:0000313" key="1">
    <source>
        <dbReference type="EMBL" id="KAG0574553.1"/>
    </source>
</evidence>
<reference evidence="1" key="1">
    <citation type="submission" date="2020-06" db="EMBL/GenBank/DDBJ databases">
        <title>WGS assembly of Ceratodon purpureus strain R40.</title>
        <authorList>
            <person name="Carey S.B."/>
            <person name="Jenkins J."/>
            <person name="Shu S."/>
            <person name="Lovell J.T."/>
            <person name="Sreedasyam A."/>
            <person name="Maumus F."/>
            <person name="Tiley G.P."/>
            <person name="Fernandez-Pozo N."/>
            <person name="Barry K."/>
            <person name="Chen C."/>
            <person name="Wang M."/>
            <person name="Lipzen A."/>
            <person name="Daum C."/>
            <person name="Saski C.A."/>
            <person name="Payton A.C."/>
            <person name="Mcbreen J.C."/>
            <person name="Conrad R.E."/>
            <person name="Kollar L.M."/>
            <person name="Olsson S."/>
            <person name="Huttunen S."/>
            <person name="Landis J.B."/>
            <person name="Wickett N.J."/>
            <person name="Johnson M.G."/>
            <person name="Rensing S.A."/>
            <person name="Grimwood J."/>
            <person name="Schmutz J."/>
            <person name="Mcdaniel S.F."/>
        </authorList>
    </citation>
    <scope>NUCLEOTIDE SEQUENCE</scope>
    <source>
        <strain evidence="1">R40</strain>
    </source>
</reference>
<accession>A0A8T0HVL4</accession>